<dbReference type="AlphaFoldDB" id="A0A0C2FZB5"/>
<organism evidence="2 3">
    <name type="scientific">Ancylostoma duodenale</name>
    <dbReference type="NCBI Taxonomy" id="51022"/>
    <lineage>
        <taxon>Eukaryota</taxon>
        <taxon>Metazoa</taxon>
        <taxon>Ecdysozoa</taxon>
        <taxon>Nematoda</taxon>
        <taxon>Chromadorea</taxon>
        <taxon>Rhabditida</taxon>
        <taxon>Rhabditina</taxon>
        <taxon>Rhabditomorpha</taxon>
        <taxon>Strongyloidea</taxon>
        <taxon>Ancylostomatidae</taxon>
        <taxon>Ancylostomatinae</taxon>
        <taxon>Ancylostoma</taxon>
    </lineage>
</organism>
<evidence type="ECO:0000256" key="1">
    <source>
        <dbReference type="SAM" id="MobiDB-lite"/>
    </source>
</evidence>
<gene>
    <name evidence="2" type="ORF">ANCDUO_15917</name>
</gene>
<name>A0A0C2FZB5_9BILA</name>
<proteinExistence type="predicted"/>
<dbReference type="EMBL" id="KN740040">
    <property type="protein sequence ID" value="KIH53940.1"/>
    <property type="molecule type" value="Genomic_DNA"/>
</dbReference>
<dbReference type="OrthoDB" id="1918432at2759"/>
<evidence type="ECO:0000313" key="2">
    <source>
        <dbReference type="EMBL" id="KIH53940.1"/>
    </source>
</evidence>
<reference evidence="2 3" key="1">
    <citation type="submission" date="2013-12" db="EMBL/GenBank/DDBJ databases">
        <title>Draft genome of the parsitic nematode Ancylostoma duodenale.</title>
        <authorList>
            <person name="Mitreva M."/>
        </authorList>
    </citation>
    <scope>NUCLEOTIDE SEQUENCE [LARGE SCALE GENOMIC DNA]</scope>
    <source>
        <strain evidence="2 3">Zhejiang</strain>
    </source>
</reference>
<keyword evidence="3" id="KW-1185">Reference proteome</keyword>
<dbReference type="Proteomes" id="UP000054047">
    <property type="component" value="Unassembled WGS sequence"/>
</dbReference>
<feature type="compositionally biased region" description="Polar residues" evidence="1">
    <location>
        <begin position="103"/>
        <end position="112"/>
    </location>
</feature>
<sequence length="112" mass="12945">MQASLIFCFSPFFRSENSLFAEYLPFFEPEFTLRPDLPKRADNHNTKEFLSAIRQEIIENLRQVKGAPSVQMMPIPEDLLDVDVALCRPELGDEERPKDYEETNVTYSGIEA</sequence>
<protein>
    <submittedName>
        <fullName evidence="2">Uncharacterized protein</fullName>
    </submittedName>
</protein>
<feature type="region of interest" description="Disordered" evidence="1">
    <location>
        <begin position="91"/>
        <end position="112"/>
    </location>
</feature>
<evidence type="ECO:0000313" key="3">
    <source>
        <dbReference type="Proteomes" id="UP000054047"/>
    </source>
</evidence>
<feature type="compositionally biased region" description="Basic and acidic residues" evidence="1">
    <location>
        <begin position="91"/>
        <end position="101"/>
    </location>
</feature>
<accession>A0A0C2FZB5</accession>